<name>A0A6N2MMR3_SALVM</name>
<protein>
    <submittedName>
        <fullName evidence="2">Uncharacterized protein</fullName>
    </submittedName>
</protein>
<evidence type="ECO:0000313" key="2">
    <source>
        <dbReference type="EMBL" id="VFU53801.1"/>
    </source>
</evidence>
<feature type="compositionally biased region" description="Polar residues" evidence="1">
    <location>
        <begin position="132"/>
        <end position="147"/>
    </location>
</feature>
<dbReference type="EMBL" id="CAADRP010001819">
    <property type="protein sequence ID" value="VFU53801.1"/>
    <property type="molecule type" value="Genomic_DNA"/>
</dbReference>
<gene>
    <name evidence="2" type="ORF">SVIM_LOCUS373951</name>
</gene>
<reference evidence="2" key="1">
    <citation type="submission" date="2019-03" db="EMBL/GenBank/DDBJ databases">
        <authorList>
            <person name="Mank J."/>
            <person name="Almeida P."/>
        </authorList>
    </citation>
    <scope>NUCLEOTIDE SEQUENCE</scope>
    <source>
        <strain evidence="2">78183</strain>
    </source>
</reference>
<accession>A0A6N2MMR3</accession>
<feature type="compositionally biased region" description="Polar residues" evidence="1">
    <location>
        <begin position="85"/>
        <end position="102"/>
    </location>
</feature>
<proteinExistence type="predicted"/>
<dbReference type="AlphaFoldDB" id="A0A6N2MMR3"/>
<sequence>MFLPVISSSFLLKQESCLKNKSGNETVLIISLNFRIPIIIIKPRLTAHSLAFQPCIAVISKASYSLYNQITTQSILSKAARCNDSKGSQRPNISSPVSTSLDQYRPQKRRLTDDEDEAAADNGRRVGGHMAGNSTIEKPGSIQLNSF</sequence>
<evidence type="ECO:0000256" key="1">
    <source>
        <dbReference type="SAM" id="MobiDB-lite"/>
    </source>
</evidence>
<organism evidence="2">
    <name type="scientific">Salix viminalis</name>
    <name type="common">Common osier</name>
    <name type="synonym">Basket willow</name>
    <dbReference type="NCBI Taxonomy" id="40686"/>
    <lineage>
        <taxon>Eukaryota</taxon>
        <taxon>Viridiplantae</taxon>
        <taxon>Streptophyta</taxon>
        <taxon>Embryophyta</taxon>
        <taxon>Tracheophyta</taxon>
        <taxon>Spermatophyta</taxon>
        <taxon>Magnoliopsida</taxon>
        <taxon>eudicotyledons</taxon>
        <taxon>Gunneridae</taxon>
        <taxon>Pentapetalae</taxon>
        <taxon>rosids</taxon>
        <taxon>fabids</taxon>
        <taxon>Malpighiales</taxon>
        <taxon>Salicaceae</taxon>
        <taxon>Saliceae</taxon>
        <taxon>Salix</taxon>
    </lineage>
</organism>
<feature type="region of interest" description="Disordered" evidence="1">
    <location>
        <begin position="81"/>
        <end position="147"/>
    </location>
</feature>